<evidence type="ECO:0000256" key="9">
    <source>
        <dbReference type="SAM" id="MobiDB-lite"/>
    </source>
</evidence>
<keyword evidence="3" id="KW-0479">Metal-binding</keyword>
<evidence type="ECO:0000256" key="5">
    <source>
        <dbReference type="ARBA" id="ARBA00022801"/>
    </source>
</evidence>
<dbReference type="InterPro" id="IPR014001">
    <property type="entry name" value="Helicase_ATP-bd"/>
</dbReference>
<dbReference type="CDD" id="cd17930">
    <property type="entry name" value="DEXHc_cas3"/>
    <property type="match status" value="1"/>
</dbReference>
<dbReference type="SMART" id="SM00487">
    <property type="entry name" value="DEXDc"/>
    <property type="match status" value="1"/>
</dbReference>
<dbReference type="Pfam" id="PF18395">
    <property type="entry name" value="Cas3_C"/>
    <property type="match status" value="1"/>
</dbReference>
<name>A0ABN2NIP0_9MICO</name>
<comment type="similarity">
    <text evidence="2">In the central section; belongs to the CRISPR-associated helicase Cas3 family.</text>
</comment>
<evidence type="ECO:0000256" key="1">
    <source>
        <dbReference type="ARBA" id="ARBA00006847"/>
    </source>
</evidence>
<feature type="region of interest" description="Disordered" evidence="9">
    <location>
        <begin position="428"/>
        <end position="450"/>
    </location>
</feature>
<gene>
    <name evidence="11" type="ORF">GCM10009751_32640</name>
</gene>
<dbReference type="SUPFAM" id="SSF52540">
    <property type="entry name" value="P-loop containing nucleoside triphosphate hydrolases"/>
    <property type="match status" value="1"/>
</dbReference>
<evidence type="ECO:0000256" key="3">
    <source>
        <dbReference type="ARBA" id="ARBA00022723"/>
    </source>
</evidence>
<dbReference type="PANTHER" id="PTHR47963:SF9">
    <property type="entry name" value="CRISPR-ASSOCIATED ENDONUCLEASE_HELICASE CAS3"/>
    <property type="match status" value="1"/>
</dbReference>
<dbReference type="InterPro" id="IPR006483">
    <property type="entry name" value="CRISPR-assoc_Cas3_HD"/>
</dbReference>
<dbReference type="EMBL" id="BAAANL010000007">
    <property type="protein sequence ID" value="GAA1870972.1"/>
    <property type="molecule type" value="Genomic_DNA"/>
</dbReference>
<dbReference type="Pfam" id="PF22590">
    <property type="entry name" value="Cas3-like_C_2"/>
    <property type="match status" value="1"/>
</dbReference>
<dbReference type="Pfam" id="PF18019">
    <property type="entry name" value="Cas3_HD"/>
    <property type="match status" value="1"/>
</dbReference>
<keyword evidence="12" id="KW-1185">Reference proteome</keyword>
<keyword evidence="4" id="KW-0547">Nucleotide-binding</keyword>
<keyword evidence="5" id="KW-0378">Hydrolase</keyword>
<accession>A0ABN2NIP0</accession>
<dbReference type="Gene3D" id="1.10.3210.30">
    <property type="match status" value="1"/>
</dbReference>
<keyword evidence="8" id="KW-0051">Antiviral defense</keyword>
<evidence type="ECO:0000313" key="12">
    <source>
        <dbReference type="Proteomes" id="UP001501094"/>
    </source>
</evidence>
<dbReference type="NCBIfam" id="TIGR01596">
    <property type="entry name" value="cas3_HD"/>
    <property type="match status" value="1"/>
</dbReference>
<dbReference type="InterPro" id="IPR050547">
    <property type="entry name" value="DEAD_box_RNA_helicases"/>
</dbReference>
<comment type="caution">
    <text evidence="11">The sequence shown here is derived from an EMBL/GenBank/DDBJ whole genome shotgun (WGS) entry which is preliminary data.</text>
</comment>
<dbReference type="Proteomes" id="UP001501094">
    <property type="component" value="Unassembled WGS sequence"/>
</dbReference>
<evidence type="ECO:0000256" key="4">
    <source>
        <dbReference type="ARBA" id="ARBA00022741"/>
    </source>
</evidence>
<dbReference type="InterPro" id="IPR038257">
    <property type="entry name" value="CRISPR-assoc_Cas3_HD_sf"/>
</dbReference>
<feature type="domain" description="HD Cas3-type" evidence="10">
    <location>
        <begin position="32"/>
        <end position="242"/>
    </location>
</feature>
<keyword evidence="7" id="KW-0067">ATP-binding</keyword>
<dbReference type="InterPro" id="IPR054712">
    <property type="entry name" value="Cas3-like_dom"/>
</dbReference>
<evidence type="ECO:0000256" key="7">
    <source>
        <dbReference type="ARBA" id="ARBA00022840"/>
    </source>
</evidence>
<feature type="region of interest" description="Disordered" evidence="9">
    <location>
        <begin position="574"/>
        <end position="616"/>
    </location>
</feature>
<evidence type="ECO:0000313" key="11">
    <source>
        <dbReference type="EMBL" id="GAA1870972.1"/>
    </source>
</evidence>
<reference evidence="11 12" key="1">
    <citation type="journal article" date="2019" name="Int. J. Syst. Evol. Microbiol.">
        <title>The Global Catalogue of Microorganisms (GCM) 10K type strain sequencing project: providing services to taxonomists for standard genome sequencing and annotation.</title>
        <authorList>
            <consortium name="The Broad Institute Genomics Platform"/>
            <consortium name="The Broad Institute Genome Sequencing Center for Infectious Disease"/>
            <person name="Wu L."/>
            <person name="Ma J."/>
        </authorList>
    </citation>
    <scope>NUCLEOTIDE SEQUENCE [LARGE SCALE GENOMIC DNA]</scope>
    <source>
        <strain evidence="11 12">JCM 14326</strain>
    </source>
</reference>
<evidence type="ECO:0000256" key="8">
    <source>
        <dbReference type="ARBA" id="ARBA00023118"/>
    </source>
</evidence>
<keyword evidence="6" id="KW-0347">Helicase</keyword>
<dbReference type="InterPro" id="IPR027417">
    <property type="entry name" value="P-loop_NTPase"/>
</dbReference>
<dbReference type="InterPro" id="IPR041372">
    <property type="entry name" value="Cas3_C"/>
</dbReference>
<dbReference type="PROSITE" id="PS51643">
    <property type="entry name" value="HD_CAS3"/>
    <property type="match status" value="1"/>
</dbReference>
<sequence>MNLMGSDEKVPLFDVRAAAGLVWGKTDKARDGRYLWLPVHQHLADTAAAAGRLWDAWLPERARRVVTDAAAGAPSPEAAGRALAVFLAGAHDIGKATPAFQIKVSRPGDPFAQLTDRVRRSGLPLAAKIPDGRDLPHARAGQVIVEPWLVERHGWEKGAARAPASVVGAHHGVPSGVGEINAARVRQALLGGPDWRAVQYELLDDLVSRLDLGDHLRFWGSRRLPGTALMLLSGLVVAADWIASNNWLFPLIDVEDDAVRLPQDARLDRAWRRLGFPAPWRPVNDGAHPGDLLRDRFELPDGASARPLQIAAVERARSMDLPGLLVMEAPMGEGKTEAALLAAEVLAARSGMCGVFVALPTQATSDAMFARVLRWLERVPEAATVGDDGEPVAAEAARRTAFLAHGKARLDPTFRELRAEKAEQAVTGIDDADDAGGGSHPRPGRRPGSHQLRGAAYVNWWFSDTKRGILADFVVGTIDQVLFASLQARHVMLRHLAMARKVVILDEVHAYSAYSNVYLIRALEWFGAYGIPVVALSATLPGALRERLMDAYRTGRKAGVAGLGQTASAGLDGVTARPGEPASSNGGTPAVDVVVPSGPRKLRGRRPVSAAVTESRPAEVVADPRATSFVGHDAGDVPHRWGVAASGRGVEVRLDTIVDEKVPDPHGELVRTVAEALGMTPGYAGWRGEPAGCVLVLRNTVRRARDAARALSSALERPGGEPLVRLHHSRFIAHDRLHNDNELRSELGPGSVNRPAARVIVATQVAEQSLDIDVDLLITDLAPMDLILQRVGRLHRHERARPARLAAPRCVITGVTWDDDGGVPELTQGTRIYEPAALLRAAAVVRERLDGDRVISLPRDLGPLVERAYGDVVPGPAAWHDAIAEADLAASRARERQMADAAAWRMPAPGAVAQLDGLLDAHSGDADREVGTAPRVREGEDTIEVLLVERKHGMYCIPKWIESPVAGMELAPDHRPDEDQALALARCTIRLPLEATRGRSGDALIEHLEENYLHAWQSVPELKGQLVLPIDIGADGRPEPINGWRFGYDPRNGLDVRNATSVGQPEASAADQPSAGRHQGNSGDPAPAGSESREKYAVSWQAIVDDAIADECVLLDAVADLSHALPAPTLGDEVGDGIGLSVSWESLRITVGHEQLTAENTAWLTEHGWTVVDPEPDELRHVLNEAIAR</sequence>
<protein>
    <recommendedName>
        <fullName evidence="10">HD Cas3-type domain-containing protein</fullName>
    </recommendedName>
</protein>
<comment type="similarity">
    <text evidence="1">In the N-terminal section; belongs to the CRISPR-associated nuclease Cas3-HD family.</text>
</comment>
<dbReference type="PANTHER" id="PTHR47963">
    <property type="entry name" value="DEAD-BOX ATP-DEPENDENT RNA HELICASE 47, MITOCHONDRIAL"/>
    <property type="match status" value="1"/>
</dbReference>
<organism evidence="11 12">
    <name type="scientific">Myceligenerans crystallogenes</name>
    <dbReference type="NCBI Taxonomy" id="316335"/>
    <lineage>
        <taxon>Bacteria</taxon>
        <taxon>Bacillati</taxon>
        <taxon>Actinomycetota</taxon>
        <taxon>Actinomycetes</taxon>
        <taxon>Micrococcales</taxon>
        <taxon>Promicromonosporaceae</taxon>
        <taxon>Myceligenerans</taxon>
    </lineage>
</organism>
<proteinExistence type="inferred from homology"/>
<dbReference type="CDD" id="cd09641">
    <property type="entry name" value="Cas3''_I"/>
    <property type="match status" value="1"/>
</dbReference>
<evidence type="ECO:0000256" key="6">
    <source>
        <dbReference type="ARBA" id="ARBA00022806"/>
    </source>
</evidence>
<feature type="region of interest" description="Disordered" evidence="9">
    <location>
        <begin position="1055"/>
        <end position="1093"/>
    </location>
</feature>
<evidence type="ECO:0000256" key="2">
    <source>
        <dbReference type="ARBA" id="ARBA00009046"/>
    </source>
</evidence>
<evidence type="ECO:0000259" key="10">
    <source>
        <dbReference type="PROSITE" id="PS51643"/>
    </source>
</evidence>
<dbReference type="Gene3D" id="3.40.50.300">
    <property type="entry name" value="P-loop containing nucleotide triphosphate hydrolases"/>
    <property type="match status" value="2"/>
</dbReference>